<keyword evidence="2" id="KW-0479">Metal-binding</keyword>
<evidence type="ECO:0000313" key="5">
    <source>
        <dbReference type="EMBL" id="PRY69032.1"/>
    </source>
</evidence>
<dbReference type="Pfam" id="PF00175">
    <property type="entry name" value="NAD_binding_1"/>
    <property type="match status" value="1"/>
</dbReference>
<dbReference type="InterPro" id="IPR008333">
    <property type="entry name" value="Cbr1-like_FAD-bd_dom"/>
</dbReference>
<gene>
    <name evidence="5" type="ORF">B0I08_103238</name>
</gene>
<dbReference type="SUPFAM" id="SSF63380">
    <property type="entry name" value="Riboflavin synthase domain-like"/>
    <property type="match status" value="1"/>
</dbReference>
<reference evidence="5 6" key="1">
    <citation type="submission" date="2018-03" db="EMBL/GenBank/DDBJ databases">
        <title>Genomic Encyclopedia of Type Strains, Phase III (KMG-III): the genomes of soil and plant-associated and newly described type strains.</title>
        <authorList>
            <person name="Whitman W."/>
        </authorList>
    </citation>
    <scope>NUCLEOTIDE SEQUENCE [LARGE SCALE GENOMIC DNA]</scope>
    <source>
        <strain evidence="5 6">CGMCC 1.12484</strain>
    </source>
</reference>
<evidence type="ECO:0000256" key="1">
    <source>
        <dbReference type="ARBA" id="ARBA00001974"/>
    </source>
</evidence>
<feature type="domain" description="FAD-binding FR-type" evidence="4">
    <location>
        <begin position="1"/>
        <end position="95"/>
    </location>
</feature>
<dbReference type="PANTHER" id="PTHR47354:SF5">
    <property type="entry name" value="PROTEIN RFBI"/>
    <property type="match status" value="1"/>
</dbReference>
<dbReference type="PRINTS" id="PR00371">
    <property type="entry name" value="FPNCR"/>
</dbReference>
<comment type="caution">
    <text evidence="5">The sequence shown here is derived from an EMBL/GenBank/DDBJ whole genome shotgun (WGS) entry which is preliminary data.</text>
</comment>
<dbReference type="AlphaFoldDB" id="A0A2T0VFU0"/>
<dbReference type="EMBL" id="PVTL01000003">
    <property type="protein sequence ID" value="PRY69032.1"/>
    <property type="molecule type" value="Genomic_DNA"/>
</dbReference>
<accession>A0A2T0VFU0</accession>
<organism evidence="5 6">
    <name type="scientific">Glaciihabitans tibetensis</name>
    <dbReference type="NCBI Taxonomy" id="1266600"/>
    <lineage>
        <taxon>Bacteria</taxon>
        <taxon>Bacillati</taxon>
        <taxon>Actinomycetota</taxon>
        <taxon>Actinomycetes</taxon>
        <taxon>Micrococcales</taxon>
        <taxon>Microbacteriaceae</taxon>
        <taxon>Glaciihabitans</taxon>
    </lineage>
</organism>
<evidence type="ECO:0000259" key="4">
    <source>
        <dbReference type="PROSITE" id="PS51384"/>
    </source>
</evidence>
<keyword evidence="3" id="KW-0411">Iron-sulfur</keyword>
<dbReference type="GO" id="GO:0016491">
    <property type="term" value="F:oxidoreductase activity"/>
    <property type="evidence" value="ECO:0007669"/>
    <property type="project" value="InterPro"/>
</dbReference>
<dbReference type="Gene3D" id="3.40.50.80">
    <property type="entry name" value="Nucleotide-binding domain of ferredoxin-NADP reductase (FNR) module"/>
    <property type="match status" value="1"/>
</dbReference>
<keyword evidence="2" id="KW-0001">2Fe-2S</keyword>
<dbReference type="InterPro" id="IPR017938">
    <property type="entry name" value="Riboflavin_synthase-like_b-brl"/>
</dbReference>
<dbReference type="InterPro" id="IPR001709">
    <property type="entry name" value="Flavoprot_Pyr_Nucl_cyt_Rdtase"/>
</dbReference>
<dbReference type="Proteomes" id="UP000237983">
    <property type="component" value="Unassembled WGS sequence"/>
</dbReference>
<keyword evidence="6" id="KW-1185">Reference proteome</keyword>
<dbReference type="GO" id="GO:0051537">
    <property type="term" value="F:2 iron, 2 sulfur cluster binding"/>
    <property type="evidence" value="ECO:0007669"/>
    <property type="project" value="UniProtKB-KW"/>
</dbReference>
<evidence type="ECO:0000256" key="3">
    <source>
        <dbReference type="ARBA" id="ARBA00023014"/>
    </source>
</evidence>
<dbReference type="RefSeq" id="WP_342748164.1">
    <property type="nucleotide sequence ID" value="NZ_PVTL01000003.1"/>
</dbReference>
<dbReference type="SUPFAM" id="SSF52343">
    <property type="entry name" value="Ferredoxin reductase-like, C-terminal NADP-linked domain"/>
    <property type="match status" value="1"/>
</dbReference>
<protein>
    <submittedName>
        <fullName evidence="5">Ferredoxin-NADP reductase</fullName>
    </submittedName>
</protein>
<proteinExistence type="predicted"/>
<name>A0A2T0VFU0_9MICO</name>
<keyword evidence="2" id="KW-0408">Iron</keyword>
<dbReference type="InterPro" id="IPR017927">
    <property type="entry name" value="FAD-bd_FR_type"/>
</dbReference>
<sequence>MVETRIQTPSARSIQLDVPGWPGNIAGQHLDVRLTAEDGYTAVRSYSIASVGDGERIELAVDRLPTGEVSPYLVEELRAGDQLEVRGPLGTYFVWHPTDTAPVQLIAGGSGIVPLMAMIRSHETSGSTVPFHLLYSVRSPRDVFFADELRALAESPHLRVTYVYTRQAPPDWPIAPARITTAAIAADAFSREENPVAFVCGPTGFVETVADIMVGLRIFAPLTIKTERFGGK</sequence>
<dbReference type="Gene3D" id="2.40.30.10">
    <property type="entry name" value="Translation factors"/>
    <property type="match status" value="1"/>
</dbReference>
<dbReference type="PANTHER" id="PTHR47354">
    <property type="entry name" value="NADH OXIDOREDUCTASE HCR"/>
    <property type="match status" value="1"/>
</dbReference>
<dbReference type="InterPro" id="IPR050415">
    <property type="entry name" value="MRET"/>
</dbReference>
<evidence type="ECO:0000313" key="6">
    <source>
        <dbReference type="Proteomes" id="UP000237983"/>
    </source>
</evidence>
<dbReference type="Pfam" id="PF00970">
    <property type="entry name" value="FAD_binding_6"/>
    <property type="match status" value="1"/>
</dbReference>
<evidence type="ECO:0000256" key="2">
    <source>
        <dbReference type="ARBA" id="ARBA00022714"/>
    </source>
</evidence>
<dbReference type="PRINTS" id="PR00406">
    <property type="entry name" value="CYTB5RDTASE"/>
</dbReference>
<dbReference type="PROSITE" id="PS51384">
    <property type="entry name" value="FAD_FR"/>
    <property type="match status" value="1"/>
</dbReference>
<comment type="cofactor">
    <cofactor evidence="1">
        <name>FAD</name>
        <dbReference type="ChEBI" id="CHEBI:57692"/>
    </cofactor>
</comment>
<dbReference type="InterPro" id="IPR039261">
    <property type="entry name" value="FNR_nucleotide-bd"/>
</dbReference>
<dbReference type="InterPro" id="IPR001433">
    <property type="entry name" value="OxRdtase_FAD/NAD-bd"/>
</dbReference>